<proteinExistence type="predicted"/>
<feature type="non-terminal residue" evidence="1">
    <location>
        <position position="1"/>
    </location>
</feature>
<dbReference type="PANTHER" id="PTHR31189:SF2">
    <property type="entry name" value="RMLC-LIKE CUPINS SUPERFAMILY PROTEIN"/>
    <property type="match status" value="1"/>
</dbReference>
<dbReference type="InterPro" id="IPR050253">
    <property type="entry name" value="Seed_Storage-Functional"/>
</dbReference>
<comment type="caution">
    <text evidence="1">The sequence shown here is derived from an EMBL/GenBank/DDBJ whole genome shotgun (WGS) entry which is preliminary data.</text>
</comment>
<dbReference type="InterPro" id="IPR011051">
    <property type="entry name" value="RmlC_Cupin_sf"/>
</dbReference>
<dbReference type="Proteomes" id="UP000265520">
    <property type="component" value="Unassembled WGS sequence"/>
</dbReference>
<protein>
    <submittedName>
        <fullName evidence="1">Vicilin-like antimicrobial peptides 2-2-like</fullName>
    </submittedName>
</protein>
<reference evidence="1 2" key="1">
    <citation type="journal article" date="2018" name="Front. Plant Sci.">
        <title>Red Clover (Trifolium pratense) and Zigzag Clover (T. medium) - A Picture of Genomic Similarities and Differences.</title>
        <authorList>
            <person name="Dluhosova J."/>
            <person name="Istvanek J."/>
            <person name="Nedelnik J."/>
            <person name="Repkova J."/>
        </authorList>
    </citation>
    <scope>NUCLEOTIDE SEQUENCE [LARGE SCALE GENOMIC DNA]</scope>
    <source>
        <strain evidence="2">cv. 10/8</strain>
        <tissue evidence="1">Leaf</tissue>
    </source>
</reference>
<keyword evidence="2" id="KW-1185">Reference proteome</keyword>
<accession>A0A392Q087</accession>
<dbReference type="PANTHER" id="PTHR31189">
    <property type="entry name" value="OS03G0336100 PROTEIN-RELATED"/>
    <property type="match status" value="1"/>
</dbReference>
<organism evidence="1 2">
    <name type="scientific">Trifolium medium</name>
    <dbReference type="NCBI Taxonomy" id="97028"/>
    <lineage>
        <taxon>Eukaryota</taxon>
        <taxon>Viridiplantae</taxon>
        <taxon>Streptophyta</taxon>
        <taxon>Embryophyta</taxon>
        <taxon>Tracheophyta</taxon>
        <taxon>Spermatophyta</taxon>
        <taxon>Magnoliopsida</taxon>
        <taxon>eudicotyledons</taxon>
        <taxon>Gunneridae</taxon>
        <taxon>Pentapetalae</taxon>
        <taxon>rosids</taxon>
        <taxon>fabids</taxon>
        <taxon>Fabales</taxon>
        <taxon>Fabaceae</taxon>
        <taxon>Papilionoideae</taxon>
        <taxon>50 kb inversion clade</taxon>
        <taxon>NPAAA clade</taxon>
        <taxon>Hologalegina</taxon>
        <taxon>IRL clade</taxon>
        <taxon>Trifolieae</taxon>
        <taxon>Trifolium</taxon>
    </lineage>
</organism>
<dbReference type="InterPro" id="IPR014710">
    <property type="entry name" value="RmlC-like_jellyroll"/>
</dbReference>
<dbReference type="EMBL" id="LXQA010106914">
    <property type="protein sequence ID" value="MCI17761.1"/>
    <property type="molecule type" value="Genomic_DNA"/>
</dbReference>
<evidence type="ECO:0000313" key="2">
    <source>
        <dbReference type="Proteomes" id="UP000265520"/>
    </source>
</evidence>
<dbReference type="SUPFAM" id="SSF51182">
    <property type="entry name" value="RmlC-like cupins"/>
    <property type="match status" value="1"/>
</dbReference>
<name>A0A392Q087_9FABA</name>
<dbReference type="Gene3D" id="2.60.120.10">
    <property type="entry name" value="Jelly Rolls"/>
    <property type="match status" value="1"/>
</dbReference>
<sequence>DKEDGHPLPRKLFLMKNYKRMVNTDAGEMRVLESYGRIHERRLHIGIIDMEPNSLFVPQYLDSTLILFVRSVSATVKFDKLRGNLVCVCVEFEENVELDLILNSNMVLEPPPRSVGPPAITFLIGPSTIYIRVSSSIPHWLRDD</sequence>
<evidence type="ECO:0000313" key="1">
    <source>
        <dbReference type="EMBL" id="MCI17761.1"/>
    </source>
</evidence>
<dbReference type="AlphaFoldDB" id="A0A392Q087"/>